<comment type="caution">
    <text evidence="1">The sequence shown here is derived from an EMBL/GenBank/DDBJ whole genome shotgun (WGS) entry which is preliminary data.</text>
</comment>
<evidence type="ECO:0000313" key="2">
    <source>
        <dbReference type="Proteomes" id="UP000324222"/>
    </source>
</evidence>
<dbReference type="AlphaFoldDB" id="A0A5B7EBR8"/>
<organism evidence="1 2">
    <name type="scientific">Portunus trituberculatus</name>
    <name type="common">Swimming crab</name>
    <name type="synonym">Neptunus trituberculatus</name>
    <dbReference type="NCBI Taxonomy" id="210409"/>
    <lineage>
        <taxon>Eukaryota</taxon>
        <taxon>Metazoa</taxon>
        <taxon>Ecdysozoa</taxon>
        <taxon>Arthropoda</taxon>
        <taxon>Crustacea</taxon>
        <taxon>Multicrustacea</taxon>
        <taxon>Malacostraca</taxon>
        <taxon>Eumalacostraca</taxon>
        <taxon>Eucarida</taxon>
        <taxon>Decapoda</taxon>
        <taxon>Pleocyemata</taxon>
        <taxon>Brachyura</taxon>
        <taxon>Eubrachyura</taxon>
        <taxon>Portunoidea</taxon>
        <taxon>Portunidae</taxon>
        <taxon>Portuninae</taxon>
        <taxon>Portunus</taxon>
    </lineage>
</organism>
<dbReference type="Proteomes" id="UP000324222">
    <property type="component" value="Unassembled WGS sequence"/>
</dbReference>
<proteinExistence type="predicted"/>
<gene>
    <name evidence="1" type="ORF">E2C01_023677</name>
</gene>
<sequence>MSSQVLKSVSPATEMTGWVFKSASLVNNVEILSLTLCKRVRDARKEEEKEEEVVS</sequence>
<protein>
    <submittedName>
        <fullName evidence="1">Uncharacterized protein</fullName>
    </submittedName>
</protein>
<keyword evidence="2" id="KW-1185">Reference proteome</keyword>
<name>A0A5B7EBR8_PORTR</name>
<accession>A0A5B7EBR8</accession>
<dbReference type="EMBL" id="VSRR010002250">
    <property type="protein sequence ID" value="MPC30413.1"/>
    <property type="molecule type" value="Genomic_DNA"/>
</dbReference>
<evidence type="ECO:0000313" key="1">
    <source>
        <dbReference type="EMBL" id="MPC30413.1"/>
    </source>
</evidence>
<reference evidence="1 2" key="1">
    <citation type="submission" date="2019-05" db="EMBL/GenBank/DDBJ databases">
        <title>Another draft genome of Portunus trituberculatus and its Hox gene families provides insights of decapod evolution.</title>
        <authorList>
            <person name="Jeong J.-H."/>
            <person name="Song I."/>
            <person name="Kim S."/>
            <person name="Choi T."/>
            <person name="Kim D."/>
            <person name="Ryu S."/>
            <person name="Kim W."/>
        </authorList>
    </citation>
    <scope>NUCLEOTIDE SEQUENCE [LARGE SCALE GENOMIC DNA]</scope>
    <source>
        <tissue evidence="1">Muscle</tissue>
    </source>
</reference>